<dbReference type="Proteomes" id="UP000651085">
    <property type="component" value="Unassembled WGS sequence"/>
</dbReference>
<evidence type="ECO:0000313" key="1">
    <source>
        <dbReference type="EMBL" id="MBC8592535.1"/>
    </source>
</evidence>
<gene>
    <name evidence="1" type="ORF">H8744_04595</name>
</gene>
<name>A0A926F1Z5_9BACT</name>
<dbReference type="RefSeq" id="WP_262433709.1">
    <property type="nucleotide sequence ID" value="NZ_JACRTF010000001.1"/>
</dbReference>
<organism evidence="1 2">
    <name type="scientific">Jilunia laotingensis</name>
    <dbReference type="NCBI Taxonomy" id="2763675"/>
    <lineage>
        <taxon>Bacteria</taxon>
        <taxon>Pseudomonadati</taxon>
        <taxon>Bacteroidota</taxon>
        <taxon>Bacteroidia</taxon>
        <taxon>Bacteroidales</taxon>
        <taxon>Bacteroidaceae</taxon>
        <taxon>Jilunia</taxon>
    </lineage>
</organism>
<protein>
    <submittedName>
        <fullName evidence="1">Uncharacterized protein</fullName>
    </submittedName>
</protein>
<accession>A0A926F1Z5</accession>
<proteinExistence type="predicted"/>
<comment type="caution">
    <text evidence="1">The sequence shown here is derived from an EMBL/GenBank/DDBJ whole genome shotgun (WGS) entry which is preliminary data.</text>
</comment>
<evidence type="ECO:0000313" key="2">
    <source>
        <dbReference type="Proteomes" id="UP000651085"/>
    </source>
</evidence>
<sequence length="91" mass="10413">MYEQSDHEKIVKPTASLTGAALGTNHYIAESLTEIPCYPFSPHLKNLHRMVKKKMRQLLNHCKQNTHNLIQYISYGKLALNIANVAEIRHS</sequence>
<reference evidence="1" key="1">
    <citation type="submission" date="2020-08" db="EMBL/GenBank/DDBJ databases">
        <title>Genome public.</title>
        <authorList>
            <person name="Liu C."/>
            <person name="Sun Q."/>
        </authorList>
    </citation>
    <scope>NUCLEOTIDE SEQUENCE</scope>
    <source>
        <strain evidence="1">N12</strain>
    </source>
</reference>
<keyword evidence="2" id="KW-1185">Reference proteome</keyword>
<dbReference type="EMBL" id="JACRTF010000001">
    <property type="protein sequence ID" value="MBC8592535.1"/>
    <property type="molecule type" value="Genomic_DNA"/>
</dbReference>
<dbReference type="AlphaFoldDB" id="A0A926F1Z5"/>